<dbReference type="InterPro" id="IPR029416">
    <property type="entry name" value="CFAP300"/>
</dbReference>
<keyword evidence="5" id="KW-0963">Cytoplasm</keyword>
<comment type="subcellular location">
    <subcellularLocation>
        <location evidence="2">Cytoplasm</location>
        <location evidence="2">Cytoskeleton</location>
        <location evidence="2">Cilium axoneme</location>
    </subcellularLocation>
</comment>
<reference evidence="9" key="1">
    <citation type="submission" date="2025-08" db="UniProtKB">
        <authorList>
            <consortium name="Ensembl"/>
        </authorList>
    </citation>
    <scope>IDENTIFICATION</scope>
</reference>
<evidence type="ECO:0000256" key="7">
    <source>
        <dbReference type="ARBA" id="ARBA00023273"/>
    </source>
</evidence>
<sequence length="201" mass="23340">MNALDFTLYEQCFFRDPDVAANLKKMEAGVWVLSSLIIGNWASGHVVKCFHDVYPDYDELRQVTLSVCFHLSVFSVSIEESFCFRLFKHLCLGGELCQYEDTIDSYIKHYETSVQRSDQVSSIGPYFDAILSKYISQISFPYISMYTHISCLCNFIWSCNFMLYSCSFKRIQTQRRSMLSPPCLNQCLCKLLVETLCQLYI</sequence>
<evidence type="ECO:0000256" key="8">
    <source>
        <dbReference type="SAM" id="Phobius"/>
    </source>
</evidence>
<evidence type="ECO:0000256" key="4">
    <source>
        <dbReference type="ARBA" id="ARBA00022174"/>
    </source>
</evidence>
<evidence type="ECO:0000256" key="3">
    <source>
        <dbReference type="ARBA" id="ARBA00009205"/>
    </source>
</evidence>
<keyword evidence="6" id="KW-0206">Cytoskeleton</keyword>
<name>A0A3B4U5T1_SERDU</name>
<evidence type="ECO:0000313" key="9">
    <source>
        <dbReference type="Ensembl" id="ENSSDUP00000013230.1"/>
    </source>
</evidence>
<evidence type="ECO:0000256" key="2">
    <source>
        <dbReference type="ARBA" id="ARBA00004430"/>
    </source>
</evidence>
<evidence type="ECO:0000256" key="6">
    <source>
        <dbReference type="ARBA" id="ARBA00023212"/>
    </source>
</evidence>
<keyword evidence="8" id="KW-0812">Transmembrane</keyword>
<keyword evidence="10" id="KW-1185">Reference proteome</keyword>
<dbReference type="STRING" id="41447.ENSSDUP00000013230"/>
<proteinExistence type="inferred from homology"/>
<evidence type="ECO:0000256" key="5">
    <source>
        <dbReference type="ARBA" id="ARBA00022490"/>
    </source>
</evidence>
<keyword evidence="8" id="KW-0472">Membrane</keyword>
<evidence type="ECO:0000313" key="10">
    <source>
        <dbReference type="Proteomes" id="UP000261420"/>
    </source>
</evidence>
<keyword evidence="8" id="KW-1133">Transmembrane helix</keyword>
<dbReference type="GO" id="GO:0005930">
    <property type="term" value="C:axoneme"/>
    <property type="evidence" value="ECO:0007669"/>
    <property type="project" value="UniProtKB-SubCell"/>
</dbReference>
<dbReference type="PANTHER" id="PTHR31078">
    <property type="entry name" value="CILIA- AND FLAGELLA-ASSOCIATED PROTEIN 300"/>
    <property type="match status" value="1"/>
</dbReference>
<accession>A0A3B4U5T1</accession>
<organism evidence="9 10">
    <name type="scientific">Seriola dumerili</name>
    <name type="common">Greater amberjack</name>
    <name type="synonym">Caranx dumerili</name>
    <dbReference type="NCBI Taxonomy" id="41447"/>
    <lineage>
        <taxon>Eukaryota</taxon>
        <taxon>Metazoa</taxon>
        <taxon>Chordata</taxon>
        <taxon>Craniata</taxon>
        <taxon>Vertebrata</taxon>
        <taxon>Euteleostomi</taxon>
        <taxon>Actinopterygii</taxon>
        <taxon>Neopterygii</taxon>
        <taxon>Teleostei</taxon>
        <taxon>Neoteleostei</taxon>
        <taxon>Acanthomorphata</taxon>
        <taxon>Carangaria</taxon>
        <taxon>Carangiformes</taxon>
        <taxon>Carangidae</taxon>
        <taxon>Seriola</taxon>
    </lineage>
</organism>
<dbReference type="Pfam" id="PF14926">
    <property type="entry name" value="CFAP300"/>
    <property type="match status" value="1"/>
</dbReference>
<dbReference type="PANTHER" id="PTHR31078:SF1">
    <property type="entry name" value="CILIA- AND FLAGELLA-ASSOCIATED PROTEIN 300"/>
    <property type="match status" value="1"/>
</dbReference>
<dbReference type="Ensembl" id="ENSSDUT00000013472.1">
    <property type="protein sequence ID" value="ENSSDUP00000013230.1"/>
    <property type="gene ID" value="ENSSDUG00000009618.1"/>
</dbReference>
<reference evidence="9" key="2">
    <citation type="submission" date="2025-09" db="UniProtKB">
        <authorList>
            <consortium name="Ensembl"/>
        </authorList>
    </citation>
    <scope>IDENTIFICATION</scope>
</reference>
<dbReference type="AlphaFoldDB" id="A0A3B4U5T1"/>
<evidence type="ECO:0000256" key="1">
    <source>
        <dbReference type="ARBA" id="ARBA00002404"/>
    </source>
</evidence>
<feature type="transmembrane region" description="Helical" evidence="8">
    <location>
        <begin position="145"/>
        <end position="166"/>
    </location>
</feature>
<dbReference type="Proteomes" id="UP000261420">
    <property type="component" value="Unplaced"/>
</dbReference>
<comment type="similarity">
    <text evidence="3">Belongs to the CFAP300 family.</text>
</comment>
<comment type="function">
    <text evidence="1">Cilium- and flagellum-specific protein that plays a role in axonemal structure organization and motility. May play a role in outer and inner dynein arm assembly.</text>
</comment>
<protein>
    <recommendedName>
        <fullName evidence="4">Cilia- and flagella-associated protein 300</fullName>
    </recommendedName>
</protein>
<keyword evidence="7" id="KW-0966">Cell projection</keyword>